<organism evidence="1">
    <name type="scientific">Candidatus Kentrum sp. UNK</name>
    <dbReference type="NCBI Taxonomy" id="2126344"/>
    <lineage>
        <taxon>Bacteria</taxon>
        <taxon>Pseudomonadati</taxon>
        <taxon>Pseudomonadota</taxon>
        <taxon>Gammaproteobacteria</taxon>
        <taxon>Candidatus Kentrum</taxon>
    </lineage>
</organism>
<reference evidence="1" key="1">
    <citation type="submission" date="2019-02" db="EMBL/GenBank/DDBJ databases">
        <authorList>
            <person name="Gruber-Vodicka R. H."/>
            <person name="Seah K. B. B."/>
        </authorList>
    </citation>
    <scope>NUCLEOTIDE SEQUENCE</scope>
    <source>
        <strain evidence="2">BECK_BY19</strain>
        <strain evidence="1">BECK_BY8</strain>
    </source>
</reference>
<sequence>MPESPRNARILIFAKAPAPGAVKTRLIPLLGAQRAAMLQAALISHTLAITAQSGLDVELWCHPDCRHPWFSVCARTFTIGLHDQRGADLGERMYHAAKSTPATAAVILLGTDCPSLTADELRETSACLGKGDNDAVLGPALDGGYYLLGLNRIHPSLFQGVSWGSDQVLTETRQRLRALGWAWRENPARRDVDRPDDLVFLPSALWNVVEKGGAIDGFQEKSEALSRCVDPCAPLDLSIGKIKIPKKSVPAQGTSRLDSVATR</sequence>
<evidence type="ECO:0000313" key="1">
    <source>
        <dbReference type="EMBL" id="VFK67313.1"/>
    </source>
</evidence>
<proteinExistence type="predicted"/>
<dbReference type="EMBL" id="CAADFZ010000135">
    <property type="protein sequence ID" value="VFK67313.1"/>
    <property type="molecule type" value="Genomic_DNA"/>
</dbReference>
<dbReference type="InterPro" id="IPR029044">
    <property type="entry name" value="Nucleotide-diphossugar_trans"/>
</dbReference>
<evidence type="ECO:0000313" key="2">
    <source>
        <dbReference type="EMBL" id="VFK72645.1"/>
    </source>
</evidence>
<dbReference type="Gene3D" id="3.90.550.10">
    <property type="entry name" value="Spore Coat Polysaccharide Biosynthesis Protein SpsA, Chain A"/>
    <property type="match status" value="1"/>
</dbReference>
<evidence type="ECO:0008006" key="3">
    <source>
        <dbReference type="Google" id="ProtNLM"/>
    </source>
</evidence>
<dbReference type="PANTHER" id="PTHR36529">
    <property type="entry name" value="SLL1095 PROTEIN"/>
    <property type="match status" value="1"/>
</dbReference>
<dbReference type="InterPro" id="IPR018641">
    <property type="entry name" value="Trfase_1_rSAM/seldom-assoc"/>
</dbReference>
<dbReference type="Pfam" id="PF09837">
    <property type="entry name" value="DUF2064"/>
    <property type="match status" value="1"/>
</dbReference>
<name>A0A451AMQ0_9GAMM</name>
<gene>
    <name evidence="1" type="ORF">BECKUNK1418G_GA0071005_11359</name>
    <name evidence="2" type="ORF">BECKUNK1418H_GA0071006_11282</name>
</gene>
<dbReference type="PANTHER" id="PTHR36529:SF1">
    <property type="entry name" value="GLYCOSYLTRANSFERASE"/>
    <property type="match status" value="1"/>
</dbReference>
<dbReference type="EMBL" id="CAADGD010000128">
    <property type="protein sequence ID" value="VFK72645.1"/>
    <property type="molecule type" value="Genomic_DNA"/>
</dbReference>
<dbReference type="AlphaFoldDB" id="A0A451AMQ0"/>
<protein>
    <recommendedName>
        <fullName evidence="3">Glycosyltransferase</fullName>
    </recommendedName>
</protein>
<dbReference type="NCBIfam" id="TIGR04282">
    <property type="entry name" value="glyco_like_cofC"/>
    <property type="match status" value="1"/>
</dbReference>
<dbReference type="SUPFAM" id="SSF53448">
    <property type="entry name" value="Nucleotide-diphospho-sugar transferases"/>
    <property type="match status" value="1"/>
</dbReference>
<accession>A0A451AMQ0</accession>